<name>A0ABU2YBD7_9FLAO</name>
<dbReference type="InterPro" id="IPR000792">
    <property type="entry name" value="Tscrpt_reg_LuxR_C"/>
</dbReference>
<dbReference type="SMART" id="SM00421">
    <property type="entry name" value="HTH_LUXR"/>
    <property type="match status" value="1"/>
</dbReference>
<evidence type="ECO:0000256" key="5">
    <source>
        <dbReference type="PROSITE-ProRule" id="PRU00169"/>
    </source>
</evidence>
<dbReference type="SUPFAM" id="SSF52172">
    <property type="entry name" value="CheY-like"/>
    <property type="match status" value="1"/>
</dbReference>
<accession>A0ABU2YBD7</accession>
<keyword evidence="9" id="KW-1185">Reference proteome</keyword>
<protein>
    <submittedName>
        <fullName evidence="8">Response regulator transcription factor</fullName>
    </submittedName>
</protein>
<dbReference type="RefSeq" id="WP_311332014.1">
    <property type="nucleotide sequence ID" value="NZ_JAVRHZ010000001.1"/>
</dbReference>
<dbReference type="SMART" id="SM00448">
    <property type="entry name" value="REC"/>
    <property type="match status" value="1"/>
</dbReference>
<evidence type="ECO:0000256" key="4">
    <source>
        <dbReference type="ARBA" id="ARBA00023163"/>
    </source>
</evidence>
<evidence type="ECO:0000313" key="8">
    <source>
        <dbReference type="EMBL" id="MDT0555062.1"/>
    </source>
</evidence>
<gene>
    <name evidence="8" type="ORF">RM538_03540</name>
</gene>
<sequence>MSNDSVVHKIAIVDDHSLFASSLEKLVNTFKGYEVSFIAKNGKDFQTKLIANNHGLNIVLLDINMPVMDGFATADWLTKNHPDIMIIALSMDDEEEVILKMLRNGAKGFLLKDIHPNDLKQTLDEVLEKGYHHTDKVSKTLINSLSGNFKEEEPLRENLLRFIELSCSEMNYREIAEEMNLSPKTIENYRQEVFEKLGVKNRVGLVLYAIKNKLFTP</sequence>
<dbReference type="Pfam" id="PF00196">
    <property type="entry name" value="GerE"/>
    <property type="match status" value="1"/>
</dbReference>
<feature type="modified residue" description="4-aspartylphosphate" evidence="5">
    <location>
        <position position="62"/>
    </location>
</feature>
<organism evidence="8 9">
    <name type="scientific">Patiriisocius hiemis</name>
    <dbReference type="NCBI Taxonomy" id="3075604"/>
    <lineage>
        <taxon>Bacteria</taxon>
        <taxon>Pseudomonadati</taxon>
        <taxon>Bacteroidota</taxon>
        <taxon>Flavobacteriia</taxon>
        <taxon>Flavobacteriales</taxon>
        <taxon>Flavobacteriaceae</taxon>
        <taxon>Patiriisocius</taxon>
    </lineage>
</organism>
<evidence type="ECO:0000259" key="7">
    <source>
        <dbReference type="PROSITE" id="PS50110"/>
    </source>
</evidence>
<proteinExistence type="predicted"/>
<dbReference type="PANTHER" id="PTHR43214:SF41">
    <property type="entry name" value="NITRATE_NITRITE RESPONSE REGULATOR PROTEIN NARP"/>
    <property type="match status" value="1"/>
</dbReference>
<keyword evidence="3" id="KW-0238">DNA-binding</keyword>
<evidence type="ECO:0000256" key="1">
    <source>
        <dbReference type="ARBA" id="ARBA00022553"/>
    </source>
</evidence>
<keyword evidence="4" id="KW-0804">Transcription</keyword>
<dbReference type="InterPro" id="IPR016032">
    <property type="entry name" value="Sig_transdc_resp-reg_C-effctor"/>
</dbReference>
<dbReference type="PROSITE" id="PS50110">
    <property type="entry name" value="RESPONSE_REGULATORY"/>
    <property type="match status" value="1"/>
</dbReference>
<feature type="domain" description="Response regulatory" evidence="7">
    <location>
        <begin position="9"/>
        <end position="127"/>
    </location>
</feature>
<dbReference type="Gene3D" id="3.40.50.2300">
    <property type="match status" value="1"/>
</dbReference>
<dbReference type="PANTHER" id="PTHR43214">
    <property type="entry name" value="TWO-COMPONENT RESPONSE REGULATOR"/>
    <property type="match status" value="1"/>
</dbReference>
<dbReference type="SUPFAM" id="SSF46894">
    <property type="entry name" value="C-terminal effector domain of the bipartite response regulators"/>
    <property type="match status" value="1"/>
</dbReference>
<dbReference type="InterPro" id="IPR058245">
    <property type="entry name" value="NreC/VraR/RcsB-like_REC"/>
</dbReference>
<dbReference type="Proteomes" id="UP001254488">
    <property type="component" value="Unassembled WGS sequence"/>
</dbReference>
<dbReference type="Pfam" id="PF00072">
    <property type="entry name" value="Response_reg"/>
    <property type="match status" value="1"/>
</dbReference>
<dbReference type="CDD" id="cd17535">
    <property type="entry name" value="REC_NarL-like"/>
    <property type="match status" value="1"/>
</dbReference>
<dbReference type="InterPro" id="IPR039420">
    <property type="entry name" value="WalR-like"/>
</dbReference>
<dbReference type="CDD" id="cd06170">
    <property type="entry name" value="LuxR_C_like"/>
    <property type="match status" value="1"/>
</dbReference>
<evidence type="ECO:0000256" key="3">
    <source>
        <dbReference type="ARBA" id="ARBA00023125"/>
    </source>
</evidence>
<evidence type="ECO:0000259" key="6">
    <source>
        <dbReference type="PROSITE" id="PS50043"/>
    </source>
</evidence>
<reference evidence="8 9" key="1">
    <citation type="submission" date="2023-09" db="EMBL/GenBank/DDBJ databases">
        <authorList>
            <person name="Rey-Velasco X."/>
        </authorList>
    </citation>
    <scope>NUCLEOTIDE SEQUENCE [LARGE SCALE GENOMIC DNA]</scope>
    <source>
        <strain evidence="8 9">W242</strain>
    </source>
</reference>
<keyword evidence="2" id="KW-0805">Transcription regulation</keyword>
<dbReference type="InterPro" id="IPR001789">
    <property type="entry name" value="Sig_transdc_resp-reg_receiver"/>
</dbReference>
<feature type="domain" description="HTH luxR-type" evidence="6">
    <location>
        <begin position="148"/>
        <end position="213"/>
    </location>
</feature>
<evidence type="ECO:0000313" key="9">
    <source>
        <dbReference type="Proteomes" id="UP001254488"/>
    </source>
</evidence>
<dbReference type="InterPro" id="IPR011006">
    <property type="entry name" value="CheY-like_superfamily"/>
</dbReference>
<dbReference type="EMBL" id="JAVRHZ010000001">
    <property type="protein sequence ID" value="MDT0555062.1"/>
    <property type="molecule type" value="Genomic_DNA"/>
</dbReference>
<comment type="caution">
    <text evidence="8">The sequence shown here is derived from an EMBL/GenBank/DDBJ whole genome shotgun (WGS) entry which is preliminary data.</text>
</comment>
<keyword evidence="1 5" id="KW-0597">Phosphoprotein</keyword>
<dbReference type="PROSITE" id="PS50043">
    <property type="entry name" value="HTH_LUXR_2"/>
    <property type="match status" value="1"/>
</dbReference>
<evidence type="ECO:0000256" key="2">
    <source>
        <dbReference type="ARBA" id="ARBA00023015"/>
    </source>
</evidence>